<dbReference type="EMBL" id="GAMC01010216">
    <property type="protein sequence ID" value="JAB96339.1"/>
    <property type="molecule type" value="mRNA"/>
</dbReference>
<organism evidence="1">
    <name type="scientific">Ceratitis capitata</name>
    <name type="common">Mediterranean fruit fly</name>
    <name type="synonym">Tephritis capitata</name>
    <dbReference type="NCBI Taxonomy" id="7213"/>
    <lineage>
        <taxon>Eukaryota</taxon>
        <taxon>Metazoa</taxon>
        <taxon>Ecdysozoa</taxon>
        <taxon>Arthropoda</taxon>
        <taxon>Hexapoda</taxon>
        <taxon>Insecta</taxon>
        <taxon>Pterygota</taxon>
        <taxon>Neoptera</taxon>
        <taxon>Endopterygota</taxon>
        <taxon>Diptera</taxon>
        <taxon>Brachycera</taxon>
        <taxon>Muscomorpha</taxon>
        <taxon>Tephritoidea</taxon>
        <taxon>Tephritidae</taxon>
        <taxon>Ceratitis</taxon>
        <taxon>Ceratitis</taxon>
    </lineage>
</organism>
<sequence length="185" mass="21214">MQLEAYESQKENRIVIKLVEQVLKQYERNISALDGGSNADAHVNQLLLQLKALLGDILVDALCMLDEQSIYSYHFESCAIAEIQIKQQSYKSSVWLYPHINYCVCKQFNERVLGLPSEVQPISSTLQSVELARSYTCAHVLALRLAQLLRPQPKTYKIETVSEEQFSHLKERMDSSYLGIFNENQ</sequence>
<reference evidence="1" key="1">
    <citation type="submission" date="2013-07" db="EMBL/GenBank/DDBJ databases">
        <authorList>
            <person name="Geib S."/>
        </authorList>
    </citation>
    <scope>NUCLEOTIDE SEQUENCE</scope>
</reference>
<accession>W8C3C1</accession>
<name>W8C3C1_CERCA</name>
<protein>
    <recommendedName>
        <fullName evidence="2">SWIM-type domain-containing protein</fullName>
    </recommendedName>
</protein>
<evidence type="ECO:0008006" key="2">
    <source>
        <dbReference type="Google" id="ProtNLM"/>
    </source>
</evidence>
<proteinExistence type="evidence at transcript level"/>
<dbReference type="AlphaFoldDB" id="W8C3C1"/>
<reference evidence="1" key="2">
    <citation type="journal article" date="2014" name="BMC Genomics">
        <title>A genomic perspective to assessing quality of mass-reared SIT flies used in Mediterranean fruit fly (Ceratitis capitata) eradication in California.</title>
        <authorList>
            <person name="Calla B."/>
            <person name="Hall B."/>
            <person name="Hou S."/>
            <person name="Geib S.M."/>
        </authorList>
    </citation>
    <scope>NUCLEOTIDE SEQUENCE</scope>
</reference>
<evidence type="ECO:0000313" key="1">
    <source>
        <dbReference type="EMBL" id="JAB96339.1"/>
    </source>
</evidence>